<organism evidence="9 10">
    <name type="scientific">Pseudozyma flocculosa</name>
    <dbReference type="NCBI Taxonomy" id="84751"/>
    <lineage>
        <taxon>Eukaryota</taxon>
        <taxon>Fungi</taxon>
        <taxon>Dikarya</taxon>
        <taxon>Basidiomycota</taxon>
        <taxon>Ustilaginomycotina</taxon>
        <taxon>Ustilaginomycetes</taxon>
        <taxon>Ustilaginales</taxon>
        <taxon>Ustilaginaceae</taxon>
        <taxon>Pseudozyma</taxon>
    </lineage>
</organism>
<dbReference type="InterPro" id="IPR019167">
    <property type="entry name" value="PAT1_dom"/>
</dbReference>
<keyword evidence="10" id="KW-1185">Reference proteome</keyword>
<evidence type="ECO:0000313" key="9">
    <source>
        <dbReference type="EMBL" id="SPO38701.1"/>
    </source>
</evidence>
<dbReference type="EMBL" id="OOIP01000011">
    <property type="protein sequence ID" value="SPO38701.1"/>
    <property type="molecule type" value="Genomic_DNA"/>
</dbReference>
<dbReference type="AlphaFoldDB" id="A0A5C3F652"/>
<evidence type="ECO:0000256" key="7">
    <source>
        <dbReference type="SAM" id="MobiDB-lite"/>
    </source>
</evidence>
<dbReference type="InterPro" id="IPR039900">
    <property type="entry name" value="Pat1-like"/>
</dbReference>
<feature type="compositionally biased region" description="Low complexity" evidence="7">
    <location>
        <begin position="174"/>
        <end position="183"/>
    </location>
</feature>
<evidence type="ECO:0000256" key="6">
    <source>
        <dbReference type="ARBA" id="ARBA00023242"/>
    </source>
</evidence>
<keyword evidence="6" id="KW-0539">Nucleus</keyword>
<feature type="domain" description="mRNA decay factor PAT1" evidence="8">
    <location>
        <begin position="917"/>
        <end position="992"/>
    </location>
</feature>
<keyword evidence="9" id="KW-0413">Isomerase</keyword>
<dbReference type="GO" id="GO:0033962">
    <property type="term" value="P:P-body assembly"/>
    <property type="evidence" value="ECO:0007669"/>
    <property type="project" value="TreeGrafter"/>
</dbReference>
<feature type="compositionally biased region" description="Low complexity" evidence="7">
    <location>
        <begin position="658"/>
        <end position="667"/>
    </location>
</feature>
<dbReference type="GO" id="GO:0016853">
    <property type="term" value="F:isomerase activity"/>
    <property type="evidence" value="ECO:0007669"/>
    <property type="project" value="UniProtKB-KW"/>
</dbReference>
<dbReference type="GO" id="GO:0000932">
    <property type="term" value="C:P-body"/>
    <property type="evidence" value="ECO:0007669"/>
    <property type="project" value="UniProtKB-SubCell"/>
</dbReference>
<comment type="similarity">
    <text evidence="3">Belongs to the PAT1 family.</text>
</comment>
<dbReference type="GO" id="GO:0003723">
    <property type="term" value="F:RNA binding"/>
    <property type="evidence" value="ECO:0007669"/>
    <property type="project" value="UniProtKB-KW"/>
</dbReference>
<comment type="subcellular location">
    <subcellularLocation>
        <location evidence="2">Cytoplasm</location>
        <location evidence="2">P-body</location>
    </subcellularLocation>
    <subcellularLocation>
        <location evidence="1">Nucleus</location>
    </subcellularLocation>
</comment>
<dbReference type="PANTHER" id="PTHR21551">
    <property type="entry name" value="TOPOISOMERASE II-ASSOCIATED PROTEIN PAT1"/>
    <property type="match status" value="1"/>
</dbReference>
<dbReference type="GO" id="GO:0005634">
    <property type="term" value="C:nucleus"/>
    <property type="evidence" value="ECO:0007669"/>
    <property type="project" value="UniProtKB-SubCell"/>
</dbReference>
<feature type="compositionally biased region" description="Low complexity" evidence="7">
    <location>
        <begin position="117"/>
        <end position="137"/>
    </location>
</feature>
<name>A0A5C3F652_9BASI</name>
<feature type="region of interest" description="Disordered" evidence="7">
    <location>
        <begin position="634"/>
        <end position="670"/>
    </location>
</feature>
<evidence type="ECO:0000256" key="1">
    <source>
        <dbReference type="ARBA" id="ARBA00004123"/>
    </source>
</evidence>
<dbReference type="GO" id="GO:0000290">
    <property type="term" value="P:deadenylation-dependent decapping of nuclear-transcribed mRNA"/>
    <property type="evidence" value="ECO:0007669"/>
    <property type="project" value="InterPro"/>
</dbReference>
<feature type="region of interest" description="Disordered" evidence="7">
    <location>
        <begin position="204"/>
        <end position="227"/>
    </location>
</feature>
<dbReference type="OrthoDB" id="74835at2759"/>
<dbReference type="PANTHER" id="PTHR21551:SF0">
    <property type="entry name" value="PROTEIN ASSOCIATED WITH TOPO II RELATED-1, ISOFORM A"/>
    <property type="match status" value="1"/>
</dbReference>
<evidence type="ECO:0000259" key="8">
    <source>
        <dbReference type="Pfam" id="PF09770"/>
    </source>
</evidence>
<accession>A0A5C3F652</accession>
<feature type="region of interest" description="Disordered" evidence="7">
    <location>
        <begin position="10"/>
        <end position="42"/>
    </location>
</feature>
<evidence type="ECO:0000313" key="10">
    <source>
        <dbReference type="Proteomes" id="UP000323386"/>
    </source>
</evidence>
<sequence>MSFFGFDTALPRDKPAIRPGQQPHHASSAFDPTFDPTGGIDDDDTLDAKIKALAAGAQEDVEIYTWGQEGYDGLGDKLDEANDDFNEDTFGDLGGDVGKDFDFGAAAGLDPVKPGANHQNNNNNNVNWQAQQPQHQQHAGKRDTASAFATTLDEFWMTPPSRFGARDDRPTTSQPQQQQQQQQLPKQAAPRTLEEVEAEMLAMRGKVQPSQPPQQQPVEAESQGRGKPMTLEEVEAEMLARRGAVAPVQNASPATSVQDPNLPVGLSALMQQQQQGAFPPGMPPPPPGYSHSPQPSVGLPGMPPMVPPPNLRMMPGQQPPTAAAMQAAQQQAQAAHFARMRALLEAMPPLVQQSILSLPPPMQFESLESVVVAYPGLLDPSQREGAPGSAAEQEAVKFMMVKAQAHIAELERAEAKRKRRLDKIASMARYNGLMSGSDKDFITRIQISQLITADPYADDFYAHIYFALRGGPMRPGVPAAVVPSAGNNNGNGAGTKQGKGKQRLNKQQNAMLRMQQQVERIVQNRKERIEKSASGAALEGALGRVSLSSTKNPRQMLQINASEASPKAGTAATTKGRDSPGAGHARDAVKQALEGASLGREGANGQRRDPLGKHEVLRILENLYDTVLALEQKRRNAPPAPAGEAAGGGGGGDDGEASKAAADPAADQAREAYEAWQAEQAALTAKLWKELRVLEPLEISDPHPFVSLLSCAKGKRLLPRALRHLTPEQTLTALTMVVASFETLDVVRLAPLLDDPTDDAARTEAKNDVERQTETFATTIVPSMMQLAATAPMRIVSGMLALFVERNDAVRVAQTRPGVAFLTIFLSRAETLRQGGGAAGGEEPSADELDQWKQIFGLLFSRLTAGGKLPTLFPSTRAKAALPFGVGYYLSGGLGGATSGLTSQMSSGGRYRNADVEDEPVWNLMAALAVSAGMEQQQVLVQELREKILENVVSAKEWSKRNGGANAAGDELGPDLRIRNVNLLLHALNLDAAQITV</sequence>
<keyword evidence="4" id="KW-0963">Cytoplasm</keyword>
<feature type="region of interest" description="Disordered" evidence="7">
    <location>
        <begin position="106"/>
        <end position="144"/>
    </location>
</feature>
<evidence type="ECO:0000256" key="4">
    <source>
        <dbReference type="ARBA" id="ARBA00022490"/>
    </source>
</evidence>
<dbReference type="Proteomes" id="UP000323386">
    <property type="component" value="Unassembled WGS sequence"/>
</dbReference>
<dbReference type="Pfam" id="PF09770">
    <property type="entry name" value="PAT1"/>
    <property type="match status" value="2"/>
</dbReference>
<proteinExistence type="inferred from homology"/>
<feature type="region of interest" description="Disordered" evidence="7">
    <location>
        <begin position="158"/>
        <end position="190"/>
    </location>
</feature>
<feature type="domain" description="mRNA decay factor PAT1" evidence="8">
    <location>
        <begin position="1"/>
        <end position="876"/>
    </location>
</feature>
<feature type="region of interest" description="Disordered" evidence="7">
    <location>
        <begin position="560"/>
        <end position="586"/>
    </location>
</feature>
<reference evidence="9 10" key="1">
    <citation type="submission" date="2018-03" db="EMBL/GenBank/DDBJ databases">
        <authorList>
            <person name="Guldener U."/>
        </authorList>
    </citation>
    <scope>NUCLEOTIDE SEQUENCE [LARGE SCALE GENOMIC DNA]</scope>
    <source>
        <strain evidence="9 10">DAOM196992</strain>
    </source>
</reference>
<evidence type="ECO:0000256" key="2">
    <source>
        <dbReference type="ARBA" id="ARBA00004201"/>
    </source>
</evidence>
<evidence type="ECO:0000256" key="5">
    <source>
        <dbReference type="ARBA" id="ARBA00022884"/>
    </source>
</evidence>
<keyword evidence="5" id="KW-0694">RNA-binding</keyword>
<protein>
    <submittedName>
        <fullName evidence="9">Related to PAT1 - topoisomerase II-associated protein</fullName>
    </submittedName>
</protein>
<evidence type="ECO:0000256" key="3">
    <source>
        <dbReference type="ARBA" id="ARBA00009138"/>
    </source>
</evidence>
<gene>
    <name evidence="9" type="ORF">PSFLO_04180</name>
</gene>